<dbReference type="SUPFAM" id="SSF49344">
    <property type="entry name" value="CBD9-like"/>
    <property type="match status" value="1"/>
</dbReference>
<evidence type="ECO:0000256" key="2">
    <source>
        <dbReference type="SAM" id="SignalP"/>
    </source>
</evidence>
<dbReference type="InterPro" id="IPR015920">
    <property type="entry name" value="Cellobiose_DH-like_cyt"/>
</dbReference>
<keyword evidence="2" id="KW-0732">Signal</keyword>
<reference evidence="5 6" key="1">
    <citation type="journal article" date="2018" name="Sci. Rep.">
        <title>Comparative genomics provides insights into the lifestyle and reveals functional heterogeneity of dark septate endophytic fungi.</title>
        <authorList>
            <person name="Knapp D.G."/>
            <person name="Nemeth J.B."/>
            <person name="Barry K."/>
            <person name="Hainaut M."/>
            <person name="Henrissat B."/>
            <person name="Johnson J."/>
            <person name="Kuo A."/>
            <person name="Lim J.H.P."/>
            <person name="Lipzen A."/>
            <person name="Nolan M."/>
            <person name="Ohm R.A."/>
            <person name="Tamas L."/>
            <person name="Grigoriev I.V."/>
            <person name="Spatafora J.W."/>
            <person name="Nagy L.G."/>
            <person name="Kovacs G.M."/>
        </authorList>
    </citation>
    <scope>NUCLEOTIDE SEQUENCE [LARGE SCALE GENOMIC DNA]</scope>
    <source>
        <strain evidence="5 6">DSE2036</strain>
    </source>
</reference>
<proteinExistence type="predicted"/>
<dbReference type="PANTHER" id="PTHR47797:SF5">
    <property type="entry name" value="CELLOBIOSE DEHYDROGENASE CYTOCHROME DOMAIN-CONTAINING PROTEIN"/>
    <property type="match status" value="1"/>
</dbReference>
<dbReference type="Gene3D" id="2.60.40.1210">
    <property type="entry name" value="Cellobiose dehydrogenase, cytochrome domain"/>
    <property type="match status" value="1"/>
</dbReference>
<dbReference type="Pfam" id="PF22807">
    <property type="entry name" value="TrAA12"/>
    <property type="match status" value="1"/>
</dbReference>
<protein>
    <submittedName>
        <fullName evidence="5">Auxilliary activities family 12 protein</fullName>
    </submittedName>
</protein>
<feature type="region of interest" description="Disordered" evidence="1">
    <location>
        <begin position="214"/>
        <end position="240"/>
    </location>
</feature>
<keyword evidence="6" id="KW-1185">Reference proteome</keyword>
<feature type="compositionally biased region" description="Pro residues" evidence="1">
    <location>
        <begin position="214"/>
        <end position="225"/>
    </location>
</feature>
<dbReference type="EMBL" id="KZ805370">
    <property type="protein sequence ID" value="PVI00610.1"/>
    <property type="molecule type" value="Genomic_DNA"/>
</dbReference>
<evidence type="ECO:0000313" key="5">
    <source>
        <dbReference type="EMBL" id="PVI00610.1"/>
    </source>
</evidence>
<feature type="signal peptide" evidence="2">
    <location>
        <begin position="1"/>
        <end position="19"/>
    </location>
</feature>
<accession>A0A2V1DUS3</accession>
<evidence type="ECO:0000259" key="3">
    <source>
        <dbReference type="Pfam" id="PF16010"/>
    </source>
</evidence>
<feature type="chain" id="PRO_5016101319" evidence="2">
    <location>
        <begin position="20"/>
        <end position="662"/>
    </location>
</feature>
<dbReference type="SUPFAM" id="SSF50952">
    <property type="entry name" value="Soluble quinoprotein glucose dehydrogenase"/>
    <property type="match status" value="1"/>
</dbReference>
<gene>
    <name evidence="5" type="ORF">DM02DRAFT_387192</name>
</gene>
<sequence>MRCYTLSAAALIFSGPAFAQVKSKRYCDGATGICYAGVTNNNVLFGIAIPDVKTAPFDTVLQITSPSYNGWVGFSWGGTMPYVPLTVGWVNKNANTTIYSSRMAFGLSLPQPYADAEYTYLKGTGFNSTHWVLTVRCRGCSQWENTEGVLTSLDLTKESLTFAHGLATKAPAQPANNRSTFNVHSSFGHWSVDLSHGKNANFDKLVDANLVDHLPPPVTSTPSPTPTTTQSTTPTSIPVPTNTGIPSSCAGVSNFHSPVLTANGWKAVKVAGDLTQPRGLAFDSVGHLLVVQNGFGITAHTIGPDGCLTTSKTVIEKRNLNHAIVVSKDGKTLYASSATQAYAWDYDAATASVGSTPRIVVSGMDNKGHVTRSLAISPNHADLLIVSHGSNDNFDYDSANIKTGRSCIKAFNLTTTPTDGYNYARGGHQLGYGLRNGVGLAFDGNGMLWEVENSSDEIHRTINGTTTDIHMDNPAEELNYIGDPSLPNTQWYGYPTCYTVWSPSLITDTTFAVGDQFVLSPNATFADAMCASRSANAKLAFQAHSAPLDAIFVPTSNANSTSESLLVAFHGSWNRVPSTGYKIVEVPFTKGKDGEYVPSKLGAQQEGDTGSGYTDVLWNQDEGKCSTTVCFRPVAFLKDDWGRLYVSSDSGGGGEMLMLGRV</sequence>
<evidence type="ECO:0000256" key="1">
    <source>
        <dbReference type="SAM" id="MobiDB-lite"/>
    </source>
</evidence>
<dbReference type="InterPro" id="IPR054539">
    <property type="entry name" value="Beta-prop_PDH"/>
</dbReference>
<organism evidence="5 6">
    <name type="scientific">Periconia macrospinosa</name>
    <dbReference type="NCBI Taxonomy" id="97972"/>
    <lineage>
        <taxon>Eukaryota</taxon>
        <taxon>Fungi</taxon>
        <taxon>Dikarya</taxon>
        <taxon>Ascomycota</taxon>
        <taxon>Pezizomycotina</taxon>
        <taxon>Dothideomycetes</taxon>
        <taxon>Pleosporomycetidae</taxon>
        <taxon>Pleosporales</taxon>
        <taxon>Massarineae</taxon>
        <taxon>Periconiaceae</taxon>
        <taxon>Periconia</taxon>
    </lineage>
</organism>
<feature type="domain" description="Cellobiose dehydrogenase-like cytochrome" evidence="3">
    <location>
        <begin position="26"/>
        <end position="203"/>
    </location>
</feature>
<feature type="compositionally biased region" description="Low complexity" evidence="1">
    <location>
        <begin position="226"/>
        <end position="240"/>
    </location>
</feature>
<dbReference type="CDD" id="cd09630">
    <property type="entry name" value="CDH_like_cytochrome"/>
    <property type="match status" value="1"/>
</dbReference>
<dbReference type="InterPro" id="IPR011041">
    <property type="entry name" value="Quinoprot_gluc/sorb_DH_b-prop"/>
</dbReference>
<dbReference type="AlphaFoldDB" id="A0A2V1DUS3"/>
<dbReference type="Gene3D" id="2.120.10.30">
    <property type="entry name" value="TolB, C-terminal domain"/>
    <property type="match status" value="1"/>
</dbReference>
<dbReference type="PANTHER" id="PTHR47797">
    <property type="entry name" value="DEHYDROGENASE, PUTATIVE (AFU_ORTHOLOGUE AFUA_8G05805)-RELATED"/>
    <property type="match status" value="1"/>
</dbReference>
<dbReference type="OrthoDB" id="507128at2759"/>
<feature type="domain" description="Pyrroloquinoline quinone-dependent pyranose dehydrogenase beta-propeller" evidence="4">
    <location>
        <begin position="261"/>
        <end position="659"/>
    </location>
</feature>
<dbReference type="InterPro" id="IPR011042">
    <property type="entry name" value="6-blade_b-propeller_TolB-like"/>
</dbReference>
<dbReference type="Pfam" id="PF16010">
    <property type="entry name" value="CDH-cyt"/>
    <property type="match status" value="1"/>
</dbReference>
<name>A0A2V1DUS3_9PLEO</name>
<evidence type="ECO:0000259" key="4">
    <source>
        <dbReference type="Pfam" id="PF22807"/>
    </source>
</evidence>
<evidence type="ECO:0000313" key="6">
    <source>
        <dbReference type="Proteomes" id="UP000244855"/>
    </source>
</evidence>
<dbReference type="Proteomes" id="UP000244855">
    <property type="component" value="Unassembled WGS sequence"/>
</dbReference>
<dbReference type="STRING" id="97972.A0A2V1DUS3"/>